<feature type="non-terminal residue" evidence="1">
    <location>
        <position position="1"/>
    </location>
</feature>
<dbReference type="Proteomes" id="UP000678393">
    <property type="component" value="Unassembled WGS sequence"/>
</dbReference>
<keyword evidence="2" id="KW-1185">Reference proteome</keyword>
<protein>
    <submittedName>
        <fullName evidence="1">Uncharacterized protein</fullName>
    </submittedName>
</protein>
<sequence>LAEDIGRLQGRTCISDFMYRETTVTSQGSTLRSCFNCPCVEGSLRCAQVDCSR</sequence>
<comment type="caution">
    <text evidence="1">The sequence shown here is derived from an EMBL/GenBank/DDBJ whole genome shotgun (WGS) entry which is preliminary data.</text>
</comment>
<name>A0A8S3YTJ9_9EUPU</name>
<feature type="non-terminal residue" evidence="1">
    <location>
        <position position="53"/>
    </location>
</feature>
<proteinExistence type="predicted"/>
<organism evidence="1 2">
    <name type="scientific">Candidula unifasciata</name>
    <dbReference type="NCBI Taxonomy" id="100452"/>
    <lineage>
        <taxon>Eukaryota</taxon>
        <taxon>Metazoa</taxon>
        <taxon>Spiralia</taxon>
        <taxon>Lophotrochozoa</taxon>
        <taxon>Mollusca</taxon>
        <taxon>Gastropoda</taxon>
        <taxon>Heterobranchia</taxon>
        <taxon>Euthyneura</taxon>
        <taxon>Panpulmonata</taxon>
        <taxon>Eupulmonata</taxon>
        <taxon>Stylommatophora</taxon>
        <taxon>Helicina</taxon>
        <taxon>Helicoidea</taxon>
        <taxon>Geomitridae</taxon>
        <taxon>Candidula</taxon>
    </lineage>
</organism>
<evidence type="ECO:0000313" key="1">
    <source>
        <dbReference type="EMBL" id="CAG5120447.1"/>
    </source>
</evidence>
<gene>
    <name evidence="1" type="ORF">CUNI_LOCUS6005</name>
</gene>
<accession>A0A8S3YTJ9</accession>
<dbReference type="AlphaFoldDB" id="A0A8S3YTJ9"/>
<dbReference type="EMBL" id="CAJHNH020000899">
    <property type="protein sequence ID" value="CAG5120447.1"/>
    <property type="molecule type" value="Genomic_DNA"/>
</dbReference>
<reference evidence="1" key="1">
    <citation type="submission" date="2021-04" db="EMBL/GenBank/DDBJ databases">
        <authorList>
            <consortium name="Molecular Ecology Group"/>
        </authorList>
    </citation>
    <scope>NUCLEOTIDE SEQUENCE</scope>
</reference>
<evidence type="ECO:0000313" key="2">
    <source>
        <dbReference type="Proteomes" id="UP000678393"/>
    </source>
</evidence>